<name>A0A916N2F5_9PROT</name>
<sequence length="61" mass="6758">MADGTRTHDNRNHNPGLYQLSYGHRRLKLVRPAGLEPTTPGLEGRCSIRLSYGRPAARQSG</sequence>
<accession>A0A916N2F5</accession>
<evidence type="ECO:0000313" key="1">
    <source>
        <dbReference type="EMBL" id="CAG4883824.1"/>
    </source>
</evidence>
<dbReference type="Proteomes" id="UP000742786">
    <property type="component" value="Unassembled WGS sequence"/>
</dbReference>
<dbReference type="AntiFam" id="ANF00014">
    <property type="entry name" value="tRNA translation"/>
</dbReference>
<dbReference type="EMBL" id="CAJQUM010000001">
    <property type="protein sequence ID" value="CAG4883824.1"/>
    <property type="molecule type" value="Genomic_DNA"/>
</dbReference>
<reference evidence="1" key="1">
    <citation type="submission" date="2021-04" db="EMBL/GenBank/DDBJ databases">
        <authorList>
            <person name="Hornung B."/>
        </authorList>
    </citation>
    <scope>NUCLEOTIDE SEQUENCE</scope>
    <source>
        <strain evidence="1">G5G6</strain>
    </source>
</reference>
<proteinExistence type="predicted"/>
<keyword evidence="2" id="KW-1185">Reference proteome</keyword>
<dbReference type="AlphaFoldDB" id="A0A916N2F5"/>
<protein>
    <submittedName>
        <fullName evidence="1">Uncharacterized protein</fullName>
    </submittedName>
</protein>
<gene>
    <name evidence="1" type="ORF">GTOL_11707</name>
</gene>
<organism evidence="1 2">
    <name type="scientific">Georgfuchsia toluolica</name>
    <dbReference type="NCBI Taxonomy" id="424218"/>
    <lineage>
        <taxon>Bacteria</taxon>
        <taxon>Pseudomonadati</taxon>
        <taxon>Pseudomonadota</taxon>
        <taxon>Betaproteobacteria</taxon>
        <taxon>Nitrosomonadales</taxon>
        <taxon>Sterolibacteriaceae</taxon>
        <taxon>Georgfuchsia</taxon>
    </lineage>
</organism>
<evidence type="ECO:0000313" key="2">
    <source>
        <dbReference type="Proteomes" id="UP000742786"/>
    </source>
</evidence>
<dbReference type="AntiFam" id="ANF00012">
    <property type="entry name" value="tRNA translation"/>
</dbReference>
<comment type="caution">
    <text evidence="1">The sequence shown here is derived from an EMBL/GenBank/DDBJ whole genome shotgun (WGS) entry which is preliminary data.</text>
</comment>